<dbReference type="PANTHER" id="PTHR33562:SF14">
    <property type="entry name" value="PROTEIN QUIVER"/>
    <property type="match status" value="1"/>
</dbReference>
<keyword evidence="7" id="KW-0325">Glycoprotein</keyword>
<evidence type="ECO:0000256" key="8">
    <source>
        <dbReference type="ARBA" id="ARBA00023288"/>
    </source>
</evidence>
<keyword evidence="5 9" id="KW-1133">Transmembrane helix</keyword>
<comment type="subcellular location">
    <subcellularLocation>
        <location evidence="1">Membrane</location>
        <topology evidence="1">Lipid-anchor</topology>
        <topology evidence="1">GPI-anchor</topology>
    </subcellularLocation>
</comment>
<sequence length="181" mass="19560">WRRQSSAPVLSVDGSARGGGCLHCYLSRLIPRLTSAMAALLTASALGALLALMFAHTGEAIKCYDCNSHNDSRCAQEKPPPELEMDCTKKDTDKIKHTMCRKITQTIEFEVNGLQPDTRVIRGCGWDESNYKGRCYQRSGFGGRQEVCSCIADLCNSAPGLSTAVVSLVGGSCLALTRLLL</sequence>
<dbReference type="SUPFAM" id="SSF57302">
    <property type="entry name" value="Snake toxin-like"/>
    <property type="match status" value="1"/>
</dbReference>
<dbReference type="Pfam" id="PF17064">
    <property type="entry name" value="QVR"/>
    <property type="match status" value="1"/>
</dbReference>
<dbReference type="InterPro" id="IPR031424">
    <property type="entry name" value="QVR-like"/>
</dbReference>
<evidence type="ECO:0000313" key="10">
    <source>
        <dbReference type="EMBL" id="JAT32433.1"/>
    </source>
</evidence>
<dbReference type="GO" id="GO:0032222">
    <property type="term" value="P:regulation of synaptic transmission, cholinergic"/>
    <property type="evidence" value="ECO:0007669"/>
    <property type="project" value="InterPro"/>
</dbReference>
<reference evidence="10" key="1">
    <citation type="submission" date="2015-11" db="EMBL/GenBank/DDBJ databases">
        <title>De novo transcriptome assembly of four potential Pierce s Disease insect vectors from Arizona vineyards.</title>
        <authorList>
            <person name="Tassone E.E."/>
        </authorList>
    </citation>
    <scope>NUCLEOTIDE SEQUENCE</scope>
</reference>
<dbReference type="InterPro" id="IPR050975">
    <property type="entry name" value="Sleep_regulator"/>
</dbReference>
<evidence type="ECO:0000256" key="4">
    <source>
        <dbReference type="ARBA" id="ARBA00022729"/>
    </source>
</evidence>
<accession>A0A1B6M922</accession>
<feature type="transmembrane region" description="Helical" evidence="9">
    <location>
        <begin position="36"/>
        <end position="55"/>
    </location>
</feature>
<evidence type="ECO:0000256" key="1">
    <source>
        <dbReference type="ARBA" id="ARBA00004589"/>
    </source>
</evidence>
<keyword evidence="8" id="KW-0449">Lipoprotein</keyword>
<dbReference type="GO" id="GO:0098552">
    <property type="term" value="C:side of membrane"/>
    <property type="evidence" value="ECO:0007669"/>
    <property type="project" value="UniProtKB-KW"/>
</dbReference>
<evidence type="ECO:0000256" key="7">
    <source>
        <dbReference type="ARBA" id="ARBA00023180"/>
    </source>
</evidence>
<dbReference type="AlphaFoldDB" id="A0A1B6M922"/>
<evidence type="ECO:0000256" key="5">
    <source>
        <dbReference type="ARBA" id="ARBA00022989"/>
    </source>
</evidence>
<proteinExistence type="predicted"/>
<keyword evidence="6 9" id="KW-0472">Membrane</keyword>
<keyword evidence="2" id="KW-0336">GPI-anchor</keyword>
<evidence type="ECO:0000256" key="3">
    <source>
        <dbReference type="ARBA" id="ARBA00022692"/>
    </source>
</evidence>
<protein>
    <submittedName>
        <fullName evidence="10">Uncharacterized protein</fullName>
    </submittedName>
</protein>
<dbReference type="EMBL" id="GEBQ01007544">
    <property type="protein sequence ID" value="JAT32433.1"/>
    <property type="molecule type" value="Transcribed_RNA"/>
</dbReference>
<feature type="non-terminal residue" evidence="10">
    <location>
        <position position="1"/>
    </location>
</feature>
<dbReference type="PANTHER" id="PTHR33562">
    <property type="entry name" value="ATILLA, ISOFORM B-RELATED-RELATED"/>
    <property type="match status" value="1"/>
</dbReference>
<keyword evidence="3 9" id="KW-0812">Transmembrane</keyword>
<evidence type="ECO:0000256" key="6">
    <source>
        <dbReference type="ARBA" id="ARBA00023136"/>
    </source>
</evidence>
<evidence type="ECO:0000256" key="9">
    <source>
        <dbReference type="SAM" id="Phobius"/>
    </source>
</evidence>
<keyword evidence="4" id="KW-0732">Signal</keyword>
<dbReference type="InterPro" id="IPR045860">
    <property type="entry name" value="Snake_toxin-like_sf"/>
</dbReference>
<evidence type="ECO:0000256" key="2">
    <source>
        <dbReference type="ARBA" id="ARBA00022622"/>
    </source>
</evidence>
<gene>
    <name evidence="10" type="ORF">g.198</name>
</gene>
<dbReference type="GO" id="GO:0030431">
    <property type="term" value="P:sleep"/>
    <property type="evidence" value="ECO:0007669"/>
    <property type="project" value="InterPro"/>
</dbReference>
<organism evidence="10">
    <name type="scientific">Graphocephala atropunctata</name>
    <dbReference type="NCBI Taxonomy" id="36148"/>
    <lineage>
        <taxon>Eukaryota</taxon>
        <taxon>Metazoa</taxon>
        <taxon>Ecdysozoa</taxon>
        <taxon>Arthropoda</taxon>
        <taxon>Hexapoda</taxon>
        <taxon>Insecta</taxon>
        <taxon>Pterygota</taxon>
        <taxon>Neoptera</taxon>
        <taxon>Paraneoptera</taxon>
        <taxon>Hemiptera</taxon>
        <taxon>Auchenorrhyncha</taxon>
        <taxon>Membracoidea</taxon>
        <taxon>Cicadellidae</taxon>
        <taxon>Cicadellinae</taxon>
        <taxon>Cicadellini</taxon>
        <taxon>Graphocephala</taxon>
    </lineage>
</organism>
<name>A0A1B6M922_9HEMI</name>